<reference evidence="14 15" key="1">
    <citation type="submission" date="2019-10" db="EMBL/GenBank/DDBJ databases">
        <title>Actinomadura rubteroloni sp. nov. and Actinomadura macrotermitis sp. nov., isolated from the gut of fungus growing-termite Macrotermes natalensis.</title>
        <authorList>
            <person name="Benndorf R."/>
            <person name="Martin K."/>
            <person name="Kuefner M."/>
            <person name="De Beer W."/>
            <person name="Kaster A.-K."/>
            <person name="Vollmers J."/>
            <person name="Poulsen M."/>
            <person name="Beemelmanns C."/>
        </authorList>
    </citation>
    <scope>NUCLEOTIDE SEQUENCE [LARGE SCALE GENOMIC DNA]</scope>
    <source>
        <strain evidence="14 15">RB68</strain>
    </source>
</reference>
<keyword evidence="9 11" id="KW-0012">Acyltransferase</keyword>
<evidence type="ECO:0000256" key="11">
    <source>
        <dbReference type="RuleBase" id="RU361241"/>
    </source>
</evidence>
<dbReference type="AlphaFoldDB" id="A0A7K0C1I1"/>
<keyword evidence="5 11" id="KW-0444">Lipid biosynthesis</keyword>
<dbReference type="Gene3D" id="3.30.559.10">
    <property type="entry name" value="Chloramphenicol acetyltransferase-like domain"/>
    <property type="match status" value="1"/>
</dbReference>
<dbReference type="Proteomes" id="UP000487268">
    <property type="component" value="Unassembled WGS sequence"/>
</dbReference>
<accession>A0A7K0C1I1</accession>
<feature type="domain" description="O-acyltransferase WSD1-like N-terminal" evidence="12">
    <location>
        <begin position="4"/>
        <end position="284"/>
    </location>
</feature>
<evidence type="ECO:0000256" key="6">
    <source>
        <dbReference type="ARBA" id="ARBA00022679"/>
    </source>
</evidence>
<evidence type="ECO:0000256" key="1">
    <source>
        <dbReference type="ARBA" id="ARBA00004771"/>
    </source>
</evidence>
<gene>
    <name evidence="14" type="ORF">ACRB68_47390</name>
</gene>
<evidence type="ECO:0000256" key="2">
    <source>
        <dbReference type="ARBA" id="ARBA00005189"/>
    </source>
</evidence>
<comment type="catalytic activity">
    <reaction evidence="10 11">
        <text>an acyl-CoA + a 1,2-diacyl-sn-glycerol = a triacyl-sn-glycerol + CoA</text>
        <dbReference type="Rhea" id="RHEA:10868"/>
        <dbReference type="ChEBI" id="CHEBI:17815"/>
        <dbReference type="ChEBI" id="CHEBI:57287"/>
        <dbReference type="ChEBI" id="CHEBI:58342"/>
        <dbReference type="ChEBI" id="CHEBI:64615"/>
        <dbReference type="EC" id="2.3.1.20"/>
    </reaction>
</comment>
<comment type="caution">
    <text evidence="14">The sequence shown here is derived from an EMBL/GenBank/DDBJ whole genome shotgun (WGS) entry which is preliminary data.</text>
</comment>
<dbReference type="NCBIfam" id="TIGR02946">
    <property type="entry name" value="acyl_WS_DGAT"/>
    <property type="match status" value="1"/>
</dbReference>
<sequence>MSQLTTVDTTFLNAESSTTHAHIAGLGVLDAASCPGGRLTVAAVADMIGKRAHLAARPLRQRLARVPLGLDRPYWEDDPDFDPARHIFEIALPAPGDDAQLADAVAMLHETPLDRSRPLWELVLIQGLSGGRTAVYVKVHHAAVDGVMAAETLAALLDLSPEPRPLPADEAAPQRAPGALAMMGTGVLKTALHPLNSALAMARSMPYLDEVPGVAAIPGARRLSAFVQSALGQDALPEAPRVSAPPTPFNRPIGRARSVAIGELPLAEVKEIRRALGGSVNDVVMALCATALRTWLDKRGVLPDGPLVAGVPVSLRRGAAEPSDAGNQVSLMTAPLATHLADPAGRYAAVRADMDLAKRRFAASAGTWVQDLAGLLPAPLAGPLTRFALSALPPAGVRPMNLIVSNVPGPQFPLYLCGARVLGYYPISVVTDMTGGVNITVFSYDGRLDIGVVACRDLVPDPAELVDHLTDALDELKALARE</sequence>
<dbReference type="InterPro" id="IPR014292">
    <property type="entry name" value="Acyl_transf_WS/DGAT"/>
</dbReference>
<evidence type="ECO:0000256" key="3">
    <source>
        <dbReference type="ARBA" id="ARBA00009587"/>
    </source>
</evidence>
<keyword evidence="7 11" id="KW-0319">Glycerol metabolism</keyword>
<evidence type="ECO:0000256" key="4">
    <source>
        <dbReference type="ARBA" id="ARBA00013244"/>
    </source>
</evidence>
<dbReference type="Pfam" id="PF06974">
    <property type="entry name" value="WS_DGAT_C"/>
    <property type="match status" value="1"/>
</dbReference>
<dbReference type="GO" id="GO:0019432">
    <property type="term" value="P:triglyceride biosynthetic process"/>
    <property type="evidence" value="ECO:0007669"/>
    <property type="project" value="UniProtKB-UniPathway"/>
</dbReference>
<keyword evidence="6 11" id="KW-0808">Transferase</keyword>
<dbReference type="GO" id="GO:0004144">
    <property type="term" value="F:diacylglycerol O-acyltransferase activity"/>
    <property type="evidence" value="ECO:0007669"/>
    <property type="project" value="UniProtKB-EC"/>
</dbReference>
<dbReference type="GO" id="GO:0051701">
    <property type="term" value="P:biological process involved in interaction with host"/>
    <property type="evidence" value="ECO:0007669"/>
    <property type="project" value="TreeGrafter"/>
</dbReference>
<dbReference type="PANTHER" id="PTHR31650:SF1">
    <property type="entry name" value="WAX ESTER SYNTHASE_DIACYLGLYCEROL ACYLTRANSFERASE 4-RELATED"/>
    <property type="match status" value="1"/>
</dbReference>
<evidence type="ECO:0000256" key="7">
    <source>
        <dbReference type="ARBA" id="ARBA00022798"/>
    </source>
</evidence>
<dbReference type="RefSeq" id="WP_153536025.1">
    <property type="nucleotide sequence ID" value="NZ_WEGH01000003.1"/>
</dbReference>
<evidence type="ECO:0000259" key="13">
    <source>
        <dbReference type="Pfam" id="PF06974"/>
    </source>
</evidence>
<evidence type="ECO:0000256" key="9">
    <source>
        <dbReference type="ARBA" id="ARBA00023315"/>
    </source>
</evidence>
<dbReference type="Pfam" id="PF03007">
    <property type="entry name" value="WS_DGAT_cat"/>
    <property type="match status" value="1"/>
</dbReference>
<evidence type="ECO:0000256" key="5">
    <source>
        <dbReference type="ARBA" id="ARBA00022516"/>
    </source>
</evidence>
<comment type="pathway">
    <text evidence="1 11">Glycerolipid metabolism; triacylglycerol biosynthesis.</text>
</comment>
<dbReference type="GO" id="GO:0005886">
    <property type="term" value="C:plasma membrane"/>
    <property type="evidence" value="ECO:0007669"/>
    <property type="project" value="TreeGrafter"/>
</dbReference>
<comment type="similarity">
    <text evidence="3 11">Belongs to the long-chain O-acyltransferase family.</text>
</comment>
<dbReference type="GO" id="GO:0006071">
    <property type="term" value="P:glycerol metabolic process"/>
    <property type="evidence" value="ECO:0007669"/>
    <property type="project" value="UniProtKB-KW"/>
</dbReference>
<dbReference type="UniPathway" id="UPA00282"/>
<proteinExistence type="inferred from homology"/>
<organism evidence="14 15">
    <name type="scientific">Actinomadura macrotermitis</name>
    <dbReference type="NCBI Taxonomy" id="2585200"/>
    <lineage>
        <taxon>Bacteria</taxon>
        <taxon>Bacillati</taxon>
        <taxon>Actinomycetota</taxon>
        <taxon>Actinomycetes</taxon>
        <taxon>Streptosporangiales</taxon>
        <taxon>Thermomonosporaceae</taxon>
        <taxon>Actinomadura</taxon>
    </lineage>
</organism>
<dbReference type="GO" id="GO:0001666">
    <property type="term" value="P:response to hypoxia"/>
    <property type="evidence" value="ECO:0007669"/>
    <property type="project" value="TreeGrafter"/>
</dbReference>
<dbReference type="EMBL" id="WEGH01000003">
    <property type="protein sequence ID" value="MQY06644.1"/>
    <property type="molecule type" value="Genomic_DNA"/>
</dbReference>
<feature type="domain" description="O-acyltransferase WSD1 C-terminal" evidence="13">
    <location>
        <begin position="326"/>
        <end position="477"/>
    </location>
</feature>
<dbReference type="SUPFAM" id="SSF52777">
    <property type="entry name" value="CoA-dependent acyltransferases"/>
    <property type="match status" value="2"/>
</dbReference>
<comment type="pathway">
    <text evidence="2">Lipid metabolism.</text>
</comment>
<evidence type="ECO:0000259" key="12">
    <source>
        <dbReference type="Pfam" id="PF03007"/>
    </source>
</evidence>
<dbReference type="InterPro" id="IPR009721">
    <property type="entry name" value="O-acyltransferase_WSD1_C"/>
</dbReference>
<evidence type="ECO:0000256" key="8">
    <source>
        <dbReference type="ARBA" id="ARBA00023098"/>
    </source>
</evidence>
<dbReference type="InterPro" id="IPR023213">
    <property type="entry name" value="CAT-like_dom_sf"/>
</dbReference>
<evidence type="ECO:0000313" key="15">
    <source>
        <dbReference type="Proteomes" id="UP000487268"/>
    </source>
</evidence>
<evidence type="ECO:0000313" key="14">
    <source>
        <dbReference type="EMBL" id="MQY06644.1"/>
    </source>
</evidence>
<dbReference type="EC" id="2.3.1.20" evidence="4 11"/>
<evidence type="ECO:0000256" key="10">
    <source>
        <dbReference type="ARBA" id="ARBA00048109"/>
    </source>
</evidence>
<dbReference type="OrthoDB" id="9810950at2"/>
<keyword evidence="8 11" id="KW-0443">Lipid metabolism</keyword>
<dbReference type="InterPro" id="IPR004255">
    <property type="entry name" value="O-acyltransferase_WSD1_N"/>
</dbReference>
<dbReference type="PANTHER" id="PTHR31650">
    <property type="entry name" value="O-ACYLTRANSFERASE (WSD1-LIKE) FAMILY PROTEIN"/>
    <property type="match status" value="1"/>
</dbReference>
<keyword evidence="15" id="KW-1185">Reference proteome</keyword>
<dbReference type="InterPro" id="IPR045034">
    <property type="entry name" value="O-acyltransferase_WSD1-like"/>
</dbReference>
<dbReference type="GO" id="GO:0071731">
    <property type="term" value="P:response to nitric oxide"/>
    <property type="evidence" value="ECO:0007669"/>
    <property type="project" value="TreeGrafter"/>
</dbReference>
<name>A0A7K0C1I1_9ACTN</name>
<protein>
    <recommendedName>
        <fullName evidence="4 11">Diacylglycerol O-acyltransferase</fullName>
        <ecNumber evidence="4 11">2.3.1.20</ecNumber>
    </recommendedName>
</protein>